<feature type="compositionally biased region" description="Basic and acidic residues" evidence="18">
    <location>
        <begin position="576"/>
        <end position="590"/>
    </location>
</feature>
<feature type="compositionally biased region" description="Basic and acidic residues" evidence="18">
    <location>
        <begin position="254"/>
        <end position="270"/>
    </location>
</feature>
<feature type="domain" description="AIG1-type G" evidence="19">
    <location>
        <begin position="869"/>
        <end position="1103"/>
    </location>
</feature>
<evidence type="ECO:0000256" key="5">
    <source>
        <dbReference type="ARBA" id="ARBA00022692"/>
    </source>
</evidence>
<feature type="compositionally biased region" description="Polar residues" evidence="18">
    <location>
        <begin position="324"/>
        <end position="333"/>
    </location>
</feature>
<feature type="compositionally biased region" description="Low complexity" evidence="18">
    <location>
        <begin position="70"/>
        <end position="89"/>
    </location>
</feature>
<feature type="region of interest" description="Disordered" evidence="18">
    <location>
        <begin position="763"/>
        <end position="799"/>
    </location>
</feature>
<dbReference type="CDD" id="cd01853">
    <property type="entry name" value="Toc34_like"/>
    <property type="match status" value="1"/>
</dbReference>
<comment type="cofactor">
    <cofactor evidence="1">
        <name>Mg(2+)</name>
        <dbReference type="ChEBI" id="CHEBI:18420"/>
    </cofactor>
</comment>
<evidence type="ECO:0000256" key="16">
    <source>
        <dbReference type="ARBA" id="ARBA00023775"/>
    </source>
</evidence>
<feature type="coiled-coil region" evidence="17">
    <location>
        <begin position="1190"/>
        <end position="1217"/>
    </location>
</feature>
<reference evidence="20" key="1">
    <citation type="submission" date="2023-08" db="EMBL/GenBank/DDBJ databases">
        <title>A de novo genome assembly of Solanum verrucosum Schlechtendal, a Mexican diploid species geographically isolated from the other diploid A-genome species in potato relatives.</title>
        <authorList>
            <person name="Hosaka K."/>
        </authorList>
    </citation>
    <scope>NUCLEOTIDE SEQUENCE</scope>
    <source>
        <tissue evidence="20">Young leaves</tissue>
    </source>
</reference>
<evidence type="ECO:0000256" key="8">
    <source>
        <dbReference type="ARBA" id="ARBA00022801"/>
    </source>
</evidence>
<proteinExistence type="inferred from homology"/>
<dbReference type="InterPro" id="IPR005690">
    <property type="entry name" value="Toc86_159"/>
</dbReference>
<gene>
    <name evidence="20" type="ORF">MTR67_040988</name>
</gene>
<evidence type="ECO:0000256" key="15">
    <source>
        <dbReference type="ARBA" id="ARBA00023766"/>
    </source>
</evidence>
<evidence type="ECO:0000313" key="21">
    <source>
        <dbReference type="Proteomes" id="UP001234989"/>
    </source>
</evidence>
<dbReference type="GO" id="GO:0003924">
    <property type="term" value="F:GTPase activity"/>
    <property type="evidence" value="ECO:0007669"/>
    <property type="project" value="InterPro"/>
</dbReference>
<dbReference type="EMBL" id="CP133620">
    <property type="protein sequence ID" value="WMV47603.1"/>
    <property type="molecule type" value="Genomic_DNA"/>
</dbReference>
<keyword evidence="17" id="KW-0175">Coiled coil</keyword>
<dbReference type="GO" id="GO:0015031">
    <property type="term" value="P:protein transport"/>
    <property type="evidence" value="ECO:0007669"/>
    <property type="project" value="UniProtKB-KW"/>
</dbReference>
<keyword evidence="14" id="KW-0472">Membrane</keyword>
<evidence type="ECO:0000256" key="4">
    <source>
        <dbReference type="ARBA" id="ARBA00022640"/>
    </source>
</evidence>
<dbReference type="PROSITE" id="PS51720">
    <property type="entry name" value="G_AIG1"/>
    <property type="match status" value="1"/>
</dbReference>
<evidence type="ECO:0000256" key="6">
    <source>
        <dbReference type="ARBA" id="ARBA00022723"/>
    </source>
</evidence>
<keyword evidence="13" id="KW-0342">GTP-binding</keyword>
<dbReference type="InterPro" id="IPR045058">
    <property type="entry name" value="GIMA/IAN/Toc"/>
</dbReference>
<evidence type="ECO:0000256" key="7">
    <source>
        <dbReference type="ARBA" id="ARBA00022741"/>
    </source>
</evidence>
<keyword evidence="9" id="KW-1002">Plastid outer membrane</keyword>
<evidence type="ECO:0000256" key="17">
    <source>
        <dbReference type="SAM" id="Coils"/>
    </source>
</evidence>
<evidence type="ECO:0000256" key="11">
    <source>
        <dbReference type="ARBA" id="ARBA00022927"/>
    </source>
</evidence>
<dbReference type="GO" id="GO:0005525">
    <property type="term" value="F:GTP binding"/>
    <property type="evidence" value="ECO:0007669"/>
    <property type="project" value="UniProtKB-KW"/>
</dbReference>
<feature type="compositionally biased region" description="Basic and acidic residues" evidence="18">
    <location>
        <begin position="276"/>
        <end position="293"/>
    </location>
</feature>
<feature type="region of interest" description="Disordered" evidence="18">
    <location>
        <begin position="68"/>
        <end position="96"/>
    </location>
</feature>
<keyword evidence="4" id="KW-0934">Plastid</keyword>
<evidence type="ECO:0000256" key="3">
    <source>
        <dbReference type="ARBA" id="ARBA00022528"/>
    </source>
</evidence>
<feature type="compositionally biased region" description="Acidic residues" evidence="18">
    <location>
        <begin position="1139"/>
        <end position="1160"/>
    </location>
</feature>
<keyword evidence="21" id="KW-1185">Reference proteome</keyword>
<dbReference type="Pfam" id="PF04548">
    <property type="entry name" value="AIG1"/>
    <property type="match status" value="1"/>
</dbReference>
<dbReference type="InterPro" id="IPR027417">
    <property type="entry name" value="P-loop_NTPase"/>
</dbReference>
<evidence type="ECO:0000256" key="2">
    <source>
        <dbReference type="ARBA" id="ARBA00022448"/>
    </source>
</evidence>
<dbReference type="NCBIfam" id="TIGR00993">
    <property type="entry name" value="3a0901s04IAP86"/>
    <property type="match status" value="1"/>
</dbReference>
<evidence type="ECO:0000256" key="12">
    <source>
        <dbReference type="ARBA" id="ARBA00022989"/>
    </source>
</evidence>
<evidence type="ECO:0000256" key="13">
    <source>
        <dbReference type="ARBA" id="ARBA00023134"/>
    </source>
</evidence>
<keyword evidence="6" id="KW-0479">Metal-binding</keyword>
<feature type="compositionally biased region" description="Low complexity" evidence="18">
    <location>
        <begin position="783"/>
        <end position="794"/>
    </location>
</feature>
<comment type="subcellular location">
    <subcellularLocation>
        <location evidence="15">Plastid</location>
        <location evidence="15">Chloroplast outer membrane</location>
        <topology evidence="15">Single-pass membrane protein</topology>
    </subcellularLocation>
</comment>
<dbReference type="InterPro" id="IPR006703">
    <property type="entry name" value="G_AIG1"/>
</dbReference>
<dbReference type="GO" id="GO:0045036">
    <property type="term" value="P:protein targeting to chloroplast"/>
    <property type="evidence" value="ECO:0007669"/>
    <property type="project" value="InterPro"/>
</dbReference>
<dbReference type="SUPFAM" id="SSF52540">
    <property type="entry name" value="P-loop containing nucleoside triphosphate hydrolases"/>
    <property type="match status" value="1"/>
</dbReference>
<dbReference type="Gene3D" id="3.40.50.300">
    <property type="entry name" value="P-loop containing nucleotide triphosphate hydrolases"/>
    <property type="match status" value="1"/>
</dbReference>
<feature type="region of interest" description="Disordered" evidence="18">
    <location>
        <begin position="675"/>
        <end position="716"/>
    </location>
</feature>
<keyword evidence="11" id="KW-0653">Protein transport</keyword>
<evidence type="ECO:0000313" key="20">
    <source>
        <dbReference type="EMBL" id="WMV47603.1"/>
    </source>
</evidence>
<dbReference type="PANTHER" id="PTHR10903:SF120">
    <property type="entry name" value="TRANSLOCASE OF CHLOROPLAST 159, CHLOROPLASTIC"/>
    <property type="match status" value="1"/>
</dbReference>
<evidence type="ECO:0000256" key="1">
    <source>
        <dbReference type="ARBA" id="ARBA00001946"/>
    </source>
</evidence>
<sequence length="1513" mass="162931">MNISVKEANCCLCDAQKLETAKHLFSECPWFIEVKRNVEQWTCLPIQLGELSIGVVVVAGAMDSEEATFSPPAVSSSPGSSPINNSSSNHTETENVSKINVEITDSDINSNSNSEGKSVSDVTIVGGQQELPIPADPDEGTLEKTIGEEKLNDSVVGSADVSMLKSEKPVSEVSMSEGVENVEVLGGGKGEDVGGSVPVIGNSLPDSTDSDATKSMGTGIEGSEGNTEEFDSADKLNSIEQVKDSGGEVAVGAELKEGEDRSTQEEVKETVEDEKIELTEGGDRSIEEEVKETVEDEKMELQGGEDRSIQEEVKEIVEDEKNEALTSVASSNLKDAEEPTSVIEESAIASSNLKEAEEPTSVIEESAIASSNLKEAEEPTSVIEESAIASSNLKEVEEPTSVIEESAIASSNLKEAEEPTSVIEERAIHSDDAEKFNKVVVEQPSESLLAETDGEKFTSEGDAVVDAIEVNVSGPGVAVVGDVEESKEVEEHIEGTTDENVTSVNDVGETRQLIEEVANMTVDEVDAQDPKPVVDDTVAAAESMPVDNIVGAGKLDSGDVQTSDVVAVTEEIKEADPETVNKRLDTKDVEVEPEQAVSGTIYANGDHSGESIEGDVVEVEVSGQTSAISRSITGSEQEGVAKDHIDEEADLEGSVSDGETDGMIFGSSEAAKQFMEELERESGGGSYAGAEVSQDIDGQIVTDSDEEADTDEEGDGKELFDSAALAALLKAATGGDSDGGNITITSQDGSRLFSVERPAGLGSSLRSLRPAPRPSQPNLFTHSSLQNSGESENNLSEEEKKKLETLQQIRVKFLRLIHRLGLSSDEPIAAQVLYRMTLVARRQNSPLFSIEAAKMKAFQLEAEGKDDLDFSVNILVIGKSGVGKSATINSIFGEEKTSIDAFGPATTSVKEISGVVDGVKIRVFDTPGLKSSAMEQGFNRSVLSSVKKLTKKNPPDIFLYVDRLDAQTRDLNDLPMLKTITSCLGPSIWRSAIVTLTHGASAPPDGPSGSPLSYEVFVTQRSHVVQQSIGQAVGDLRMMSPSLMNPVSLVENHPSCRRNRDGHKILPNGQSWRPQLLLLSYSMKILSEASALSKPEDPFDHRKLFGFRTRSPPLPYMLSSMLQSRAHPKLSAEQGGDNGDSDIDLDDLSDSDQEEEDEYDQLPPFKPLRKAQLAKLSKEQRKAYFEEYDYRVKLLQKKQLREELKRMKEMKSKGKEAAIDYGYAEEEADAGAAAPVAVPLPDMALPPSFDSDNPAYRYRFLEPTSQFLARPVLDTHGWDHDCGYDGVNVEQSLAIASRFPAAVTVQITKDKKDFSINLDSSIAAKHGENGSTMAGFDIQSIGKQLAYIVRGETKFKNLKKNKTACGISVTFLGENMVTGLKVEDQIILGKQYVLVGSAGTVRSQSDTAYGANFELQRREADFPIGQVQSTLSMSVIKWRGDLALGFNSMAQFAVGRNSKVAVRAGINNKLSGQVTVRTSSSDHLSLALTAIIPTAIGIYRKLWPDVGENYSIY</sequence>
<dbReference type="PANTHER" id="PTHR10903">
    <property type="entry name" value="GTPASE, IMAP FAMILY MEMBER-RELATED"/>
    <property type="match status" value="1"/>
</dbReference>
<evidence type="ECO:0000259" key="19">
    <source>
        <dbReference type="PROSITE" id="PS51720"/>
    </source>
</evidence>
<keyword evidence="3" id="KW-0150">Chloroplast</keyword>
<keyword evidence="12" id="KW-1133">Transmembrane helix</keyword>
<evidence type="ECO:0000256" key="9">
    <source>
        <dbReference type="ARBA" id="ARBA00022805"/>
    </source>
</evidence>
<keyword evidence="7" id="KW-0547">Nucleotide-binding</keyword>
<dbReference type="InterPro" id="IPR024283">
    <property type="entry name" value="TOC159_MAD"/>
</dbReference>
<evidence type="ECO:0000256" key="18">
    <source>
        <dbReference type="SAM" id="MobiDB-lite"/>
    </source>
</evidence>
<dbReference type="Pfam" id="PF11886">
    <property type="entry name" value="TOC159_MAD"/>
    <property type="match status" value="1"/>
</dbReference>
<name>A0AAF0UJI1_SOLVR</name>
<dbReference type="GO" id="GO:0009707">
    <property type="term" value="C:chloroplast outer membrane"/>
    <property type="evidence" value="ECO:0007669"/>
    <property type="project" value="UniProtKB-SubCell"/>
</dbReference>
<feature type="region of interest" description="Disordered" evidence="18">
    <location>
        <begin position="1125"/>
        <end position="1164"/>
    </location>
</feature>
<evidence type="ECO:0000256" key="10">
    <source>
        <dbReference type="ARBA" id="ARBA00022842"/>
    </source>
</evidence>
<feature type="region of interest" description="Disordered" evidence="18">
    <location>
        <begin position="184"/>
        <end position="421"/>
    </location>
</feature>
<keyword evidence="8" id="KW-0378">Hydrolase</keyword>
<keyword evidence="10" id="KW-0460">Magnesium</keyword>
<accession>A0AAF0UJI1</accession>
<evidence type="ECO:0000256" key="14">
    <source>
        <dbReference type="ARBA" id="ARBA00023136"/>
    </source>
</evidence>
<dbReference type="Proteomes" id="UP001234989">
    <property type="component" value="Chromosome 9"/>
</dbReference>
<feature type="compositionally biased region" description="Basic and acidic residues" evidence="18">
    <location>
        <begin position="304"/>
        <end position="316"/>
    </location>
</feature>
<dbReference type="GO" id="GO:0046872">
    <property type="term" value="F:metal ion binding"/>
    <property type="evidence" value="ECO:0007669"/>
    <property type="project" value="UniProtKB-KW"/>
</dbReference>
<comment type="similarity">
    <text evidence="16">Belongs to the TRAFAC class TrmE-Era-EngA-EngB-Septin-like GTPase superfamily. AIG1/Toc34/Toc159-like paraseptin GTPase family. TOC159 subfamily.</text>
</comment>
<feature type="compositionally biased region" description="Acidic residues" evidence="18">
    <location>
        <begin position="703"/>
        <end position="715"/>
    </location>
</feature>
<feature type="region of interest" description="Disordered" evidence="18">
    <location>
        <begin position="576"/>
        <end position="610"/>
    </location>
</feature>
<protein>
    <recommendedName>
        <fullName evidence="19">AIG1-type G domain-containing protein</fullName>
    </recommendedName>
</protein>
<keyword evidence="2" id="KW-0813">Transport</keyword>
<dbReference type="FunFam" id="3.40.50.300:FF:000413">
    <property type="entry name" value="Translocase of chloroplast 120, chloroplastic"/>
    <property type="match status" value="1"/>
</dbReference>
<keyword evidence="5" id="KW-0812">Transmembrane</keyword>
<organism evidence="20 21">
    <name type="scientific">Solanum verrucosum</name>
    <dbReference type="NCBI Taxonomy" id="315347"/>
    <lineage>
        <taxon>Eukaryota</taxon>
        <taxon>Viridiplantae</taxon>
        <taxon>Streptophyta</taxon>
        <taxon>Embryophyta</taxon>
        <taxon>Tracheophyta</taxon>
        <taxon>Spermatophyta</taxon>
        <taxon>Magnoliopsida</taxon>
        <taxon>eudicotyledons</taxon>
        <taxon>Gunneridae</taxon>
        <taxon>Pentapetalae</taxon>
        <taxon>asterids</taxon>
        <taxon>lamiids</taxon>
        <taxon>Solanales</taxon>
        <taxon>Solanaceae</taxon>
        <taxon>Solanoideae</taxon>
        <taxon>Solaneae</taxon>
        <taxon>Solanum</taxon>
    </lineage>
</organism>